<gene>
    <name evidence="1" type="ORF">SAMN04488125_13933</name>
</gene>
<dbReference type="Proteomes" id="UP000198804">
    <property type="component" value="Unassembled WGS sequence"/>
</dbReference>
<dbReference type="Gene3D" id="3.90.1720.10">
    <property type="entry name" value="endopeptidase domain like (from Nostoc punctiforme)"/>
    <property type="match status" value="1"/>
</dbReference>
<accession>A0A1I4MJS4</accession>
<proteinExistence type="predicted"/>
<organism evidence="1 2">
    <name type="scientific">Methylorubrum salsuginis</name>
    <dbReference type="NCBI Taxonomy" id="414703"/>
    <lineage>
        <taxon>Bacteria</taxon>
        <taxon>Pseudomonadati</taxon>
        <taxon>Pseudomonadota</taxon>
        <taxon>Alphaproteobacteria</taxon>
        <taxon>Hyphomicrobiales</taxon>
        <taxon>Methylobacteriaceae</taxon>
        <taxon>Methylorubrum</taxon>
    </lineage>
</organism>
<dbReference type="AlphaFoldDB" id="A0A1I4MJS4"/>
<dbReference type="EMBL" id="FOSV01000039">
    <property type="protein sequence ID" value="SFM03501.1"/>
    <property type="molecule type" value="Genomic_DNA"/>
</dbReference>
<evidence type="ECO:0000313" key="2">
    <source>
        <dbReference type="Proteomes" id="UP000198804"/>
    </source>
</evidence>
<keyword evidence="2" id="KW-1185">Reference proteome</keyword>
<dbReference type="InterPro" id="IPR013423">
    <property type="entry name" value="CHP02594"/>
</dbReference>
<dbReference type="STRING" id="414703.SAMN04488125_13933"/>
<reference evidence="2" key="1">
    <citation type="submission" date="2016-10" db="EMBL/GenBank/DDBJ databases">
        <authorList>
            <person name="Varghese N."/>
            <person name="Submissions S."/>
        </authorList>
    </citation>
    <scope>NUCLEOTIDE SEQUENCE [LARGE SCALE GENOMIC DNA]</scope>
    <source>
        <strain evidence="2">CGMCC 1.6474</strain>
    </source>
</reference>
<name>A0A1I4MJS4_9HYPH</name>
<evidence type="ECO:0000313" key="1">
    <source>
        <dbReference type="EMBL" id="SFM03501.1"/>
    </source>
</evidence>
<sequence length="119" mass="12563">MPWCGLFVALVVKRAGFEPVAAPLWARNWATFGTAAPKASLGDVLVFVRDGGGHVGLYVGEDASSFFVLGGNQGDQVSIVRIAKSRCIAVRRCPWKLAQPANVRPVRLAAGGALSQNEA</sequence>
<dbReference type="NCBIfam" id="TIGR02594">
    <property type="entry name" value="TIGR02594 family protein"/>
    <property type="match status" value="1"/>
</dbReference>
<protein>
    <submittedName>
        <fullName evidence="1">TIGR02594 family protein</fullName>
    </submittedName>
</protein>